<reference evidence="2 3" key="1">
    <citation type="submission" date="2024-03" db="EMBL/GenBank/DDBJ databases">
        <title>Mouse gut bacterial collection (mGBC) of GemPharmatech.</title>
        <authorList>
            <person name="He Y."/>
            <person name="Dong L."/>
            <person name="Wu D."/>
            <person name="Gao X."/>
            <person name="Lin Z."/>
        </authorList>
    </citation>
    <scope>NUCLEOTIDE SEQUENCE [LARGE SCALE GENOMIC DNA]</scope>
    <source>
        <strain evidence="2 3">54-13</strain>
    </source>
</reference>
<proteinExistence type="predicted"/>
<dbReference type="RefSeq" id="WP_136421804.1">
    <property type="nucleotide sequence ID" value="NZ_JBCLPP010000054.1"/>
</dbReference>
<feature type="transmembrane region" description="Helical" evidence="1">
    <location>
        <begin position="69"/>
        <end position="92"/>
    </location>
</feature>
<comment type="caution">
    <text evidence="2">The sequence shown here is derived from an EMBL/GenBank/DDBJ whole genome shotgun (WGS) entry which is preliminary data.</text>
</comment>
<feature type="transmembrane region" description="Helical" evidence="1">
    <location>
        <begin position="112"/>
        <end position="139"/>
    </location>
</feature>
<evidence type="ECO:0000256" key="1">
    <source>
        <dbReference type="SAM" id="Phobius"/>
    </source>
</evidence>
<dbReference type="EMBL" id="JBCLPP010000054">
    <property type="protein sequence ID" value="MEY8246530.1"/>
    <property type="molecule type" value="Genomic_DNA"/>
</dbReference>
<name>A0ABV4D225_9BACT</name>
<feature type="transmembrane region" description="Helical" evidence="1">
    <location>
        <begin position="38"/>
        <end position="57"/>
    </location>
</feature>
<keyword evidence="1" id="KW-0812">Transmembrane</keyword>
<keyword evidence="1" id="KW-0472">Membrane</keyword>
<protein>
    <submittedName>
        <fullName evidence="2">Uncharacterized protein</fullName>
    </submittedName>
</protein>
<organism evidence="2 3">
    <name type="scientific">Heminiphilus faecis</name>
    <dbReference type="NCBI Taxonomy" id="2601703"/>
    <lineage>
        <taxon>Bacteria</taxon>
        <taxon>Pseudomonadati</taxon>
        <taxon>Bacteroidota</taxon>
        <taxon>Bacteroidia</taxon>
        <taxon>Bacteroidales</taxon>
        <taxon>Muribaculaceae</taxon>
        <taxon>Heminiphilus</taxon>
    </lineage>
</organism>
<sequence length="239" mass="27550">MKLTDKRFWKYEALSVLATAVTLIIISLHGTFGFDCIVSLWVLGIYLLGQMVAWKVVKRGSWLKLGLLIYLFSGIVFAFAFAVTIGIDNIVSDKRPEDVSPDTALWFSDFELYILFNIAWLIFSMIPAFLVSWITSVWLKLPQRPAGIKFTNNEKMNKEKLVSKLTSMGIENWEYSFNDITNWDCMVLYESGNEFQVIYVDDKGQQEIKAVFTTESDACDYILQLFKDQKKFKNTYGIN</sequence>
<feature type="transmembrane region" description="Helical" evidence="1">
    <location>
        <begin position="12"/>
        <end position="32"/>
    </location>
</feature>
<dbReference type="Proteomes" id="UP001565200">
    <property type="component" value="Unassembled WGS sequence"/>
</dbReference>
<keyword evidence="3" id="KW-1185">Reference proteome</keyword>
<evidence type="ECO:0000313" key="3">
    <source>
        <dbReference type="Proteomes" id="UP001565200"/>
    </source>
</evidence>
<keyword evidence="1" id="KW-1133">Transmembrane helix</keyword>
<gene>
    <name evidence="2" type="ORF">AAK873_13050</name>
</gene>
<accession>A0ABV4D225</accession>
<evidence type="ECO:0000313" key="2">
    <source>
        <dbReference type="EMBL" id="MEY8246530.1"/>
    </source>
</evidence>